<keyword evidence="4" id="KW-1015">Disulfide bond</keyword>
<protein>
    <submittedName>
        <fullName evidence="9">Phospholipase A1</fullName>
    </submittedName>
</protein>
<feature type="domain" description="Lipase" evidence="8">
    <location>
        <begin position="44"/>
        <end position="368"/>
    </location>
</feature>
<evidence type="ECO:0000259" key="8">
    <source>
        <dbReference type="Pfam" id="PF00151"/>
    </source>
</evidence>
<dbReference type="Pfam" id="PF00151">
    <property type="entry name" value="Lipase"/>
    <property type="match status" value="1"/>
</dbReference>
<dbReference type="PANTHER" id="PTHR11610">
    <property type="entry name" value="LIPASE"/>
    <property type="match status" value="1"/>
</dbReference>
<dbReference type="InterPro" id="IPR036392">
    <property type="entry name" value="PLAT/LH2_dom_sf"/>
</dbReference>
<dbReference type="GO" id="GO:0004806">
    <property type="term" value="F:triacylglycerol lipase activity"/>
    <property type="evidence" value="ECO:0007669"/>
    <property type="project" value="InterPro"/>
</dbReference>
<dbReference type="CDD" id="cd00707">
    <property type="entry name" value="Pancreat_lipase_like"/>
    <property type="match status" value="1"/>
</dbReference>
<dbReference type="GO" id="GO:0016042">
    <property type="term" value="P:lipid catabolic process"/>
    <property type="evidence" value="ECO:0007669"/>
    <property type="project" value="TreeGrafter"/>
</dbReference>
<evidence type="ECO:0000256" key="5">
    <source>
        <dbReference type="PIRSR" id="PIRSR000865-2"/>
    </source>
</evidence>
<keyword evidence="5" id="KW-0106">Calcium</keyword>
<accession>A0A2I9LPH1</accession>
<sequence>MLRYLLCILIVKNVAYAVERERNYHLTDGRSPTEDEKDSLLTRCYDKWGCFTIGEPFFNLRRPISLFPLHPDVLDVQFLLMTRKNPDIYQKLRAGNNNSFVISNFEEGKPVKMIVHGYSEDGFQIWIKDLIRELLTAEDSNIISVDWRVGAGPPYTQATANARAVGVVISDFIDYIQRRYRVSPSDIHIIGHELGAHVAGYVGEQLPRLGRITGLDPAGPYFEDTDYRVRLDPTDAQFVDVIHTAGSSTTTVPVIQEPVGHIDFYPTTGWRNPGCTLSPNGYVNVNMYGKCNYARSIELFSESVNSDCPFNGFACDSYLNFTSGRCSEGCGTDMSQCASLGYRADDWRRYARTDPVKMFLETGIAEPYCRYHYHVSVLLSGTDDAVRQGNETGSLFVRISGTKGRTALLQATQEVVLFGPGRTVEFVIGSPNLGRMLRVDVLWHPLATHRQKYSDVYKPEYPQIYIHSFRITNLETSYREVFCAKDEPLDPENIRTVFSGGLC</sequence>
<dbReference type="PANTHER" id="PTHR11610:SF185">
    <property type="entry name" value="LD47264P"/>
    <property type="match status" value="1"/>
</dbReference>
<dbReference type="AlphaFoldDB" id="A0A2I9LPH1"/>
<dbReference type="PRINTS" id="PR00823">
    <property type="entry name" value="PANCLIPASE"/>
</dbReference>
<dbReference type="InterPro" id="IPR029058">
    <property type="entry name" value="AB_hydrolase_fold"/>
</dbReference>
<dbReference type="PRINTS" id="PR00821">
    <property type="entry name" value="TAGLIPASE"/>
</dbReference>
<feature type="signal peptide" evidence="7">
    <location>
        <begin position="1"/>
        <end position="17"/>
    </location>
</feature>
<dbReference type="InterPro" id="IPR013818">
    <property type="entry name" value="Lipase"/>
</dbReference>
<dbReference type="InterPro" id="IPR002331">
    <property type="entry name" value="Lipase_panc"/>
</dbReference>
<organism evidence="9">
    <name type="scientific">Centruroides hentzi</name>
    <dbReference type="NCBI Taxonomy" id="88313"/>
    <lineage>
        <taxon>Eukaryota</taxon>
        <taxon>Metazoa</taxon>
        <taxon>Ecdysozoa</taxon>
        <taxon>Arthropoda</taxon>
        <taxon>Chelicerata</taxon>
        <taxon>Arachnida</taxon>
        <taxon>Scorpiones</taxon>
        <taxon>Buthida</taxon>
        <taxon>Buthoidea</taxon>
        <taxon>Buthidae</taxon>
        <taxon>Centruroides</taxon>
    </lineage>
</organism>
<keyword evidence="3" id="KW-0964">Secreted</keyword>
<dbReference type="InterPro" id="IPR016272">
    <property type="entry name" value="Lipase_LIPH"/>
</dbReference>
<dbReference type="GO" id="GO:0046872">
    <property type="term" value="F:metal ion binding"/>
    <property type="evidence" value="ECO:0007669"/>
    <property type="project" value="UniProtKB-KW"/>
</dbReference>
<dbReference type="PIRSF" id="PIRSF000865">
    <property type="entry name" value="Lipoprotein_lipase_LIPH"/>
    <property type="match status" value="1"/>
</dbReference>
<evidence type="ECO:0000256" key="3">
    <source>
        <dbReference type="ARBA" id="ARBA00022525"/>
    </source>
</evidence>
<dbReference type="ESTHER" id="9scor-a0a2i9lph1">
    <property type="family name" value="Pancreatic_lipase"/>
</dbReference>
<feature type="binding site" evidence="5">
    <location>
        <position position="230"/>
    </location>
    <ligand>
        <name>Ca(2+)</name>
        <dbReference type="ChEBI" id="CHEBI:29108"/>
    </ligand>
</feature>
<dbReference type="SUPFAM" id="SSF49723">
    <property type="entry name" value="Lipase/lipooxygenase domain (PLAT/LH2 domain)"/>
    <property type="match status" value="1"/>
</dbReference>
<dbReference type="GO" id="GO:0005615">
    <property type="term" value="C:extracellular space"/>
    <property type="evidence" value="ECO:0007669"/>
    <property type="project" value="TreeGrafter"/>
</dbReference>
<reference evidence="9" key="1">
    <citation type="journal article" date="2017" name="Toxicon">
        <title>Venom-gland transcriptomics and venom proteomics of the Hentz striped scorpion (Centruroides hentzi; Buthidae) reveal high toxin diversity in a harmless member of a lethal family.</title>
        <authorList>
            <person name="Ward M.J."/>
            <person name="Ellsworth S.A."/>
            <person name="Rokyta D.R."/>
        </authorList>
    </citation>
    <scope>NUCLEOTIDE SEQUENCE</scope>
    <source>
        <tissue evidence="9">Venom gland</tissue>
    </source>
</reference>
<keyword evidence="7" id="KW-0732">Signal</keyword>
<dbReference type="InterPro" id="IPR033906">
    <property type="entry name" value="Lipase_N"/>
</dbReference>
<name>A0A2I9LPH1_9SCOR</name>
<evidence type="ECO:0000256" key="7">
    <source>
        <dbReference type="SAM" id="SignalP"/>
    </source>
</evidence>
<dbReference type="Gene3D" id="3.40.50.1820">
    <property type="entry name" value="alpha/beta hydrolase"/>
    <property type="match status" value="1"/>
</dbReference>
<feature type="binding site" evidence="5">
    <location>
        <position position="232"/>
    </location>
    <ligand>
        <name>Ca(2+)</name>
        <dbReference type="ChEBI" id="CHEBI:29108"/>
    </ligand>
</feature>
<proteinExistence type="inferred from homology"/>
<dbReference type="Gene3D" id="2.60.60.20">
    <property type="entry name" value="PLAT/LH2 domain"/>
    <property type="match status" value="1"/>
</dbReference>
<comment type="similarity">
    <text evidence="2 6">Belongs to the AB hydrolase superfamily. Lipase family.</text>
</comment>
<feature type="binding site" evidence="5">
    <location>
        <position position="235"/>
    </location>
    <ligand>
        <name>Ca(2+)</name>
        <dbReference type="ChEBI" id="CHEBI:29108"/>
    </ligand>
</feature>
<evidence type="ECO:0000256" key="6">
    <source>
        <dbReference type="RuleBase" id="RU004262"/>
    </source>
</evidence>
<evidence type="ECO:0000313" key="9">
    <source>
        <dbReference type="EMBL" id="MBW20275.1"/>
    </source>
</evidence>
<comment type="subcellular location">
    <subcellularLocation>
        <location evidence="1">Secreted</location>
    </subcellularLocation>
</comment>
<feature type="chain" id="PRO_5014334339" evidence="7">
    <location>
        <begin position="18"/>
        <end position="503"/>
    </location>
</feature>
<evidence type="ECO:0000256" key="2">
    <source>
        <dbReference type="ARBA" id="ARBA00010701"/>
    </source>
</evidence>
<dbReference type="SMR" id="A0A2I9LPH1"/>
<dbReference type="SUPFAM" id="SSF53474">
    <property type="entry name" value="alpha/beta-Hydrolases"/>
    <property type="match status" value="1"/>
</dbReference>
<keyword evidence="5" id="KW-0479">Metal-binding</keyword>
<dbReference type="EMBL" id="GFWZ01000285">
    <property type="protein sequence ID" value="MBW20275.1"/>
    <property type="molecule type" value="Transcribed_RNA"/>
</dbReference>
<evidence type="ECO:0000256" key="1">
    <source>
        <dbReference type="ARBA" id="ARBA00004613"/>
    </source>
</evidence>
<dbReference type="InterPro" id="IPR000734">
    <property type="entry name" value="TAG_lipase"/>
</dbReference>
<evidence type="ECO:0000256" key="4">
    <source>
        <dbReference type="ARBA" id="ARBA00023157"/>
    </source>
</evidence>